<feature type="region of interest" description="Disordered" evidence="1">
    <location>
        <begin position="1"/>
        <end position="131"/>
    </location>
</feature>
<sequence length="209" mass="23008">MQSQKNTGNVAGGHKATLKNPNVSEEAKQYSKQLLDEFESSGDLPEQQFDADAGKNTGNFIGGHKVATLKNPRVSEEAKEHSRSTQYPDIRAHRRNLRNAPIACSRNSVTQVTKKPKQQARQTASNARSPDYVVRGYKAALKNPSVSGQAKERARQVLDTEFKEYGKSGESHEECVIAAHKVLLHNNPRVSDAEKGKALSKFEEPAIVS</sequence>
<dbReference type="PANTHER" id="PTHR36576">
    <property type="entry name" value="UPF0654 PROTEIN C11D3.01C-RELATED"/>
    <property type="match status" value="1"/>
</dbReference>
<dbReference type="Proteomes" id="UP000757232">
    <property type="component" value="Unassembled WGS sequence"/>
</dbReference>
<keyword evidence="3" id="KW-1185">Reference proteome</keyword>
<dbReference type="GO" id="GO:0005737">
    <property type="term" value="C:cytoplasm"/>
    <property type="evidence" value="ECO:0007669"/>
    <property type="project" value="TreeGrafter"/>
</dbReference>
<dbReference type="OrthoDB" id="5419162at2759"/>
<feature type="compositionally biased region" description="Basic and acidic residues" evidence="1">
    <location>
        <begin position="73"/>
        <end position="83"/>
    </location>
</feature>
<comment type="caution">
    <text evidence="2">The sequence shown here is derived from an EMBL/GenBank/DDBJ whole genome shotgun (WGS) entry which is preliminary data.</text>
</comment>
<protein>
    <submittedName>
        <fullName evidence="2">Uncharacterized protein</fullName>
    </submittedName>
</protein>
<feature type="compositionally biased region" description="Basic and acidic residues" evidence="1">
    <location>
        <begin position="191"/>
        <end position="209"/>
    </location>
</feature>
<dbReference type="PANTHER" id="PTHR36576:SF1">
    <property type="entry name" value="UPF0654 PROTEIN C11D3.01C-RELATED"/>
    <property type="match status" value="1"/>
</dbReference>
<accession>A0A9Q5HZ14</accession>
<proteinExistence type="predicted"/>
<dbReference type="InterPro" id="IPR018824">
    <property type="entry name" value="Conidiation-specific_6"/>
</dbReference>
<evidence type="ECO:0000313" key="3">
    <source>
        <dbReference type="Proteomes" id="UP000757232"/>
    </source>
</evidence>
<dbReference type="AlphaFoldDB" id="A0A9Q5HZ14"/>
<dbReference type="EMBL" id="LNZH02000176">
    <property type="protein sequence ID" value="OCB88551.1"/>
    <property type="molecule type" value="Genomic_DNA"/>
</dbReference>
<feature type="region of interest" description="Disordered" evidence="1">
    <location>
        <begin position="190"/>
        <end position="209"/>
    </location>
</feature>
<dbReference type="InterPro" id="IPR052670">
    <property type="entry name" value="UPF0654_domain"/>
</dbReference>
<gene>
    <name evidence="2" type="ORF">A7U60_g4254</name>
</gene>
<dbReference type="Pfam" id="PF10346">
    <property type="entry name" value="Con-6"/>
    <property type="match status" value="3"/>
</dbReference>
<reference evidence="2" key="1">
    <citation type="submission" date="2016-06" db="EMBL/GenBank/DDBJ databases">
        <title>Draft Genome sequence of the fungus Inonotus baumii.</title>
        <authorList>
            <person name="Zhu H."/>
            <person name="Lin W."/>
        </authorList>
    </citation>
    <scope>NUCLEOTIDE SEQUENCE</scope>
    <source>
        <strain evidence="2">821</strain>
    </source>
</reference>
<organism evidence="2 3">
    <name type="scientific">Sanghuangporus baumii</name>
    <name type="common">Phellinus baumii</name>
    <dbReference type="NCBI Taxonomy" id="108892"/>
    <lineage>
        <taxon>Eukaryota</taxon>
        <taxon>Fungi</taxon>
        <taxon>Dikarya</taxon>
        <taxon>Basidiomycota</taxon>
        <taxon>Agaricomycotina</taxon>
        <taxon>Agaricomycetes</taxon>
        <taxon>Hymenochaetales</taxon>
        <taxon>Hymenochaetaceae</taxon>
        <taxon>Sanghuangporus</taxon>
    </lineage>
</organism>
<evidence type="ECO:0000313" key="2">
    <source>
        <dbReference type="EMBL" id="OCB88551.1"/>
    </source>
</evidence>
<feature type="compositionally biased region" description="Polar residues" evidence="1">
    <location>
        <begin position="105"/>
        <end position="128"/>
    </location>
</feature>
<evidence type="ECO:0000256" key="1">
    <source>
        <dbReference type="SAM" id="MobiDB-lite"/>
    </source>
</evidence>
<name>A0A9Q5HZ14_SANBA</name>